<dbReference type="Pfam" id="PF05485">
    <property type="entry name" value="THAP"/>
    <property type="match status" value="1"/>
</dbReference>
<evidence type="ECO:0000256" key="1">
    <source>
        <dbReference type="ARBA" id="ARBA00022723"/>
    </source>
</evidence>
<dbReference type="Proteomes" id="UP000000311">
    <property type="component" value="Unassembled WGS sequence"/>
</dbReference>
<evidence type="ECO:0000313" key="7">
    <source>
        <dbReference type="EMBL" id="EFN68074.1"/>
    </source>
</evidence>
<protein>
    <recommendedName>
        <fullName evidence="6">THAP-type domain-containing protein</fullName>
    </recommendedName>
</protein>
<keyword evidence="2" id="KW-0863">Zinc-finger</keyword>
<dbReference type="SUPFAM" id="SSF57716">
    <property type="entry name" value="Glucocorticoid receptor-like (DNA-binding domain)"/>
    <property type="match status" value="1"/>
</dbReference>
<dbReference type="OrthoDB" id="7540842at2759"/>
<sequence>MMAFIDIFAEEKSSPNDPRNLWLQCVKACGRLDLELNGPKYPNENCYLCHLHFEEKWYKINNIRASLHPDAIPTKFCRPSLNQNSYVKYKGKYFDCKTTIGIQKIEIIKNKAEQQKNEEIQEQEELQRIETDIQQEERNE</sequence>
<evidence type="ECO:0000313" key="8">
    <source>
        <dbReference type="Proteomes" id="UP000000311"/>
    </source>
</evidence>
<dbReference type="GO" id="GO:0003677">
    <property type="term" value="F:DNA binding"/>
    <property type="evidence" value="ECO:0007669"/>
    <property type="project" value="UniProtKB-KW"/>
</dbReference>
<evidence type="ECO:0000256" key="3">
    <source>
        <dbReference type="ARBA" id="ARBA00022833"/>
    </source>
</evidence>
<evidence type="ECO:0000256" key="2">
    <source>
        <dbReference type="ARBA" id="ARBA00022771"/>
    </source>
</evidence>
<keyword evidence="8" id="KW-1185">Reference proteome</keyword>
<dbReference type="InParanoid" id="E2AER4"/>
<dbReference type="GO" id="GO:0008270">
    <property type="term" value="F:zinc ion binding"/>
    <property type="evidence" value="ECO:0007669"/>
    <property type="project" value="UniProtKB-KW"/>
</dbReference>
<accession>E2AER4</accession>
<name>E2AER4_CAMFO</name>
<feature type="region of interest" description="Disordered" evidence="5">
    <location>
        <begin position="114"/>
        <end position="140"/>
    </location>
</feature>
<keyword evidence="4" id="KW-0238">DNA-binding</keyword>
<evidence type="ECO:0000256" key="5">
    <source>
        <dbReference type="SAM" id="MobiDB-lite"/>
    </source>
</evidence>
<feature type="domain" description="THAP-type" evidence="6">
    <location>
        <begin position="15"/>
        <end position="76"/>
    </location>
</feature>
<evidence type="ECO:0000256" key="4">
    <source>
        <dbReference type="ARBA" id="ARBA00023125"/>
    </source>
</evidence>
<dbReference type="AlphaFoldDB" id="E2AER4"/>
<dbReference type="EMBL" id="GL438909">
    <property type="protein sequence ID" value="EFN68074.1"/>
    <property type="molecule type" value="Genomic_DNA"/>
</dbReference>
<dbReference type="InterPro" id="IPR006612">
    <property type="entry name" value="THAP_Znf"/>
</dbReference>
<proteinExistence type="predicted"/>
<evidence type="ECO:0000259" key="6">
    <source>
        <dbReference type="Pfam" id="PF05485"/>
    </source>
</evidence>
<keyword evidence="3" id="KW-0862">Zinc</keyword>
<gene>
    <name evidence="7" type="ORF">EAG_01286</name>
</gene>
<keyword evidence="1" id="KW-0479">Metal-binding</keyword>
<organism evidence="8">
    <name type="scientific">Camponotus floridanus</name>
    <name type="common">Florida carpenter ant</name>
    <dbReference type="NCBI Taxonomy" id="104421"/>
    <lineage>
        <taxon>Eukaryota</taxon>
        <taxon>Metazoa</taxon>
        <taxon>Ecdysozoa</taxon>
        <taxon>Arthropoda</taxon>
        <taxon>Hexapoda</taxon>
        <taxon>Insecta</taxon>
        <taxon>Pterygota</taxon>
        <taxon>Neoptera</taxon>
        <taxon>Endopterygota</taxon>
        <taxon>Hymenoptera</taxon>
        <taxon>Apocrita</taxon>
        <taxon>Aculeata</taxon>
        <taxon>Formicoidea</taxon>
        <taxon>Formicidae</taxon>
        <taxon>Formicinae</taxon>
        <taxon>Camponotus</taxon>
    </lineage>
</organism>
<reference evidence="7 8" key="1">
    <citation type="journal article" date="2010" name="Science">
        <title>Genomic comparison of the ants Camponotus floridanus and Harpegnathos saltator.</title>
        <authorList>
            <person name="Bonasio R."/>
            <person name="Zhang G."/>
            <person name="Ye C."/>
            <person name="Mutti N.S."/>
            <person name="Fang X."/>
            <person name="Qin N."/>
            <person name="Donahue G."/>
            <person name="Yang P."/>
            <person name="Li Q."/>
            <person name="Li C."/>
            <person name="Zhang P."/>
            <person name="Huang Z."/>
            <person name="Berger S.L."/>
            <person name="Reinberg D."/>
            <person name="Wang J."/>
            <person name="Liebig J."/>
        </authorList>
    </citation>
    <scope>NUCLEOTIDE SEQUENCE [LARGE SCALE GENOMIC DNA]</scope>
    <source>
        <strain evidence="8">C129</strain>
    </source>
</reference>